<dbReference type="InterPro" id="IPR005110">
    <property type="entry name" value="MoeA_linker/N"/>
</dbReference>
<protein>
    <recommendedName>
        <fullName evidence="7">Molybdopterin molybdenumtransferase</fullName>
        <ecNumber evidence="7">2.10.1.1</ecNumber>
    </recommendedName>
</protein>
<comment type="pathway">
    <text evidence="2 7">Cofactor biosynthesis; molybdopterin biosynthesis.</text>
</comment>
<comment type="function">
    <text evidence="1 7">Catalyzes the insertion of molybdate into adenylated molybdopterin with the concomitant release of AMP.</text>
</comment>
<dbReference type="InterPro" id="IPR036425">
    <property type="entry name" value="MoaB/Mog-like_dom_sf"/>
</dbReference>
<dbReference type="InterPro" id="IPR036688">
    <property type="entry name" value="MoeA_C_domain_IV_sf"/>
</dbReference>
<dbReference type="Gene3D" id="3.40.980.10">
    <property type="entry name" value="MoaB/Mog-like domain"/>
    <property type="match status" value="1"/>
</dbReference>
<dbReference type="EMBL" id="JBHRZI010000057">
    <property type="protein sequence ID" value="MFC3898766.1"/>
    <property type="molecule type" value="Genomic_DNA"/>
</dbReference>
<comment type="cofactor">
    <cofactor evidence="7">
        <name>Mg(2+)</name>
        <dbReference type="ChEBI" id="CHEBI:18420"/>
    </cofactor>
</comment>
<dbReference type="NCBIfam" id="TIGR00177">
    <property type="entry name" value="molyb_syn"/>
    <property type="match status" value="1"/>
</dbReference>
<dbReference type="RefSeq" id="WP_382380523.1">
    <property type="nucleotide sequence ID" value="NZ_JBHRZI010000057.1"/>
</dbReference>
<dbReference type="InterPro" id="IPR001453">
    <property type="entry name" value="MoaB/Mog_dom"/>
</dbReference>
<evidence type="ECO:0000256" key="4">
    <source>
        <dbReference type="ARBA" id="ARBA00022505"/>
    </source>
</evidence>
<evidence type="ECO:0000256" key="6">
    <source>
        <dbReference type="ARBA" id="ARBA00047317"/>
    </source>
</evidence>
<dbReference type="PANTHER" id="PTHR10192:SF5">
    <property type="entry name" value="GEPHYRIN"/>
    <property type="match status" value="1"/>
</dbReference>
<feature type="region of interest" description="Disordered" evidence="8">
    <location>
        <begin position="323"/>
        <end position="345"/>
    </location>
</feature>
<comment type="caution">
    <text evidence="10">The sequence shown here is derived from an EMBL/GenBank/DDBJ whole genome shotgun (WGS) entry which is preliminary data.</text>
</comment>
<evidence type="ECO:0000256" key="3">
    <source>
        <dbReference type="ARBA" id="ARBA00010763"/>
    </source>
</evidence>
<keyword evidence="11" id="KW-1185">Reference proteome</keyword>
<gene>
    <name evidence="10" type="primary">glp</name>
    <name evidence="10" type="ORF">ACFOWZ_45485</name>
</gene>
<evidence type="ECO:0000313" key="11">
    <source>
        <dbReference type="Proteomes" id="UP001595690"/>
    </source>
</evidence>
<comment type="catalytic activity">
    <reaction evidence="6">
        <text>adenylyl-molybdopterin + molybdate = Mo-molybdopterin + AMP + H(+)</text>
        <dbReference type="Rhea" id="RHEA:35047"/>
        <dbReference type="ChEBI" id="CHEBI:15378"/>
        <dbReference type="ChEBI" id="CHEBI:36264"/>
        <dbReference type="ChEBI" id="CHEBI:62727"/>
        <dbReference type="ChEBI" id="CHEBI:71302"/>
        <dbReference type="ChEBI" id="CHEBI:456215"/>
        <dbReference type="EC" id="2.10.1.1"/>
    </reaction>
</comment>
<dbReference type="Pfam" id="PF03454">
    <property type="entry name" value="MoeA_C"/>
    <property type="match status" value="1"/>
</dbReference>
<keyword evidence="5 7" id="KW-0501">Molybdenum cofactor biosynthesis</keyword>
<dbReference type="NCBIfam" id="NF045515">
    <property type="entry name" value="Glp_gephyrin"/>
    <property type="match status" value="1"/>
</dbReference>
<dbReference type="Gene3D" id="2.40.340.10">
    <property type="entry name" value="MoeA, C-terminal, domain IV"/>
    <property type="match status" value="1"/>
</dbReference>
<dbReference type="SMART" id="SM00852">
    <property type="entry name" value="MoCF_biosynth"/>
    <property type="match status" value="1"/>
</dbReference>
<evidence type="ECO:0000256" key="1">
    <source>
        <dbReference type="ARBA" id="ARBA00002901"/>
    </source>
</evidence>
<dbReference type="InterPro" id="IPR036135">
    <property type="entry name" value="MoeA_linker/N_sf"/>
</dbReference>
<dbReference type="PANTHER" id="PTHR10192">
    <property type="entry name" value="MOLYBDOPTERIN BIOSYNTHESIS PROTEIN"/>
    <property type="match status" value="1"/>
</dbReference>
<dbReference type="Pfam" id="PF03453">
    <property type="entry name" value="MoeA_N"/>
    <property type="match status" value="1"/>
</dbReference>
<keyword evidence="4 7" id="KW-0500">Molybdenum</keyword>
<name>A0ABV8CA22_9PSEU</name>
<organism evidence="10 11">
    <name type="scientific">Lentzea rhizosphaerae</name>
    <dbReference type="NCBI Taxonomy" id="2041025"/>
    <lineage>
        <taxon>Bacteria</taxon>
        <taxon>Bacillati</taxon>
        <taxon>Actinomycetota</taxon>
        <taxon>Actinomycetes</taxon>
        <taxon>Pseudonocardiales</taxon>
        <taxon>Pseudonocardiaceae</taxon>
        <taxon>Lentzea</taxon>
    </lineage>
</organism>
<comment type="similarity">
    <text evidence="3 7">Belongs to the MoeA family.</text>
</comment>
<dbReference type="Gene3D" id="2.170.190.11">
    <property type="entry name" value="Molybdopterin biosynthesis moea protein, domain 3"/>
    <property type="match status" value="1"/>
</dbReference>
<dbReference type="InterPro" id="IPR038987">
    <property type="entry name" value="MoeA-like"/>
</dbReference>
<feature type="compositionally biased region" description="Polar residues" evidence="8">
    <location>
        <begin position="328"/>
        <end position="339"/>
    </location>
</feature>
<feature type="domain" description="MoaB/Mog" evidence="9">
    <location>
        <begin position="178"/>
        <end position="314"/>
    </location>
</feature>
<dbReference type="SUPFAM" id="SSF53218">
    <property type="entry name" value="Molybdenum cofactor biosynthesis proteins"/>
    <property type="match status" value="1"/>
</dbReference>
<evidence type="ECO:0000313" key="10">
    <source>
        <dbReference type="EMBL" id="MFC3898766.1"/>
    </source>
</evidence>
<reference evidence="11" key="1">
    <citation type="journal article" date="2019" name="Int. J. Syst. Evol. Microbiol.">
        <title>The Global Catalogue of Microorganisms (GCM) 10K type strain sequencing project: providing services to taxonomists for standard genome sequencing and annotation.</title>
        <authorList>
            <consortium name="The Broad Institute Genomics Platform"/>
            <consortium name="The Broad Institute Genome Sequencing Center for Infectious Disease"/>
            <person name="Wu L."/>
            <person name="Ma J."/>
        </authorList>
    </citation>
    <scope>NUCLEOTIDE SEQUENCE [LARGE SCALE GENOMIC DNA]</scope>
    <source>
        <strain evidence="11">CGMCC 4.7405</strain>
    </source>
</reference>
<dbReference type="InterPro" id="IPR005111">
    <property type="entry name" value="MoeA_C_domain_IV"/>
</dbReference>
<keyword evidence="7" id="KW-0808">Transferase</keyword>
<dbReference type="Proteomes" id="UP001595690">
    <property type="component" value="Unassembled WGS sequence"/>
</dbReference>
<accession>A0ABV8CA22</accession>
<evidence type="ECO:0000256" key="5">
    <source>
        <dbReference type="ARBA" id="ARBA00023150"/>
    </source>
</evidence>
<evidence type="ECO:0000256" key="8">
    <source>
        <dbReference type="SAM" id="MobiDB-lite"/>
    </source>
</evidence>
<evidence type="ECO:0000256" key="2">
    <source>
        <dbReference type="ARBA" id="ARBA00005046"/>
    </source>
</evidence>
<keyword evidence="7" id="KW-0460">Magnesium</keyword>
<dbReference type="EC" id="2.10.1.1" evidence="7"/>
<proteinExistence type="inferred from homology"/>
<keyword evidence="7" id="KW-0479">Metal-binding</keyword>
<dbReference type="Pfam" id="PF00994">
    <property type="entry name" value="MoCF_biosynth"/>
    <property type="match status" value="1"/>
</dbReference>
<evidence type="ECO:0000259" key="9">
    <source>
        <dbReference type="SMART" id="SM00852"/>
    </source>
</evidence>
<evidence type="ECO:0000256" key="7">
    <source>
        <dbReference type="RuleBase" id="RU365090"/>
    </source>
</evidence>
<sequence>MSPTTVAEHRKRVAELVGLMPVLQLPLDECLGLVLAADVVAPLSLPPFDNSAMDGYAVRAAELAGEGPVKLPVADDIPAGRTEISPLEPGTVQRIMTGAPVPPGADAVIQVELTDGGTETVTINGKVRPGANIRTAGDDVQKGDPVLTAGTVLRPSTVGLASALGLPELPVRRRPRVLVLSTGSELVEPGRPLQPGQIYESNGTMLAAAVRDAGGTAVQLKFVPDDVEEFHRALTPYLGSVDVIVTSGGVSAGAYEVVKDALAGHDVKFTKVAMQPGGPQGSGRYEGVPVLTLPGNPVSAQVSFEVFVRPALLASMGHTQVERPTARATVTSPLTSPAGKTQFRRGLYDPSSGQVVTPVGGPGSHLLSALALSNCLIEVPEDVTEVAAGAEVVVRHLQ</sequence>
<dbReference type="SUPFAM" id="SSF63882">
    <property type="entry name" value="MoeA N-terminal region -like"/>
    <property type="match status" value="1"/>
</dbReference>
<dbReference type="Gene3D" id="3.90.105.10">
    <property type="entry name" value="Molybdopterin biosynthesis moea protein, domain 2"/>
    <property type="match status" value="1"/>
</dbReference>
<dbReference type="CDD" id="cd00887">
    <property type="entry name" value="MoeA"/>
    <property type="match status" value="1"/>
</dbReference>
<dbReference type="SUPFAM" id="SSF63867">
    <property type="entry name" value="MoeA C-terminal domain-like"/>
    <property type="match status" value="1"/>
</dbReference>